<proteinExistence type="inferred from homology"/>
<name>B8CYR8_HALOH</name>
<keyword evidence="5" id="KW-0653">Protein transport</keyword>
<dbReference type="GO" id="GO:0015031">
    <property type="term" value="P:protein transport"/>
    <property type="evidence" value="ECO:0007669"/>
    <property type="project" value="UniProtKB-KW"/>
</dbReference>
<dbReference type="Proteomes" id="UP000000719">
    <property type="component" value="Chromosome"/>
</dbReference>
<feature type="region of interest" description="Disordered" evidence="8">
    <location>
        <begin position="16"/>
        <end position="49"/>
    </location>
</feature>
<evidence type="ECO:0000256" key="3">
    <source>
        <dbReference type="ARBA" id="ARBA00022448"/>
    </source>
</evidence>
<dbReference type="InterPro" id="IPR051472">
    <property type="entry name" value="T3SS_Stator/FliH"/>
</dbReference>
<evidence type="ECO:0000313" key="11">
    <source>
        <dbReference type="Proteomes" id="UP000000719"/>
    </source>
</evidence>
<dbReference type="RefSeq" id="WP_015923407.1">
    <property type="nucleotide sequence ID" value="NC_011899.1"/>
</dbReference>
<evidence type="ECO:0000256" key="2">
    <source>
        <dbReference type="ARBA" id="ARBA00006602"/>
    </source>
</evidence>
<dbReference type="HOGENOM" id="CLU_062625_1_1_9"/>
<keyword evidence="10" id="KW-0969">Cilium</keyword>
<gene>
    <name evidence="10" type="ordered locus">Hore_16870</name>
</gene>
<dbReference type="GO" id="GO:0005829">
    <property type="term" value="C:cytosol"/>
    <property type="evidence" value="ECO:0007669"/>
    <property type="project" value="TreeGrafter"/>
</dbReference>
<dbReference type="eggNOG" id="COG1317">
    <property type="taxonomic scope" value="Bacteria"/>
</dbReference>
<evidence type="ECO:0000256" key="4">
    <source>
        <dbReference type="ARBA" id="ARBA00022795"/>
    </source>
</evidence>
<evidence type="ECO:0000313" key="10">
    <source>
        <dbReference type="EMBL" id="ACL70437.1"/>
    </source>
</evidence>
<dbReference type="PANTHER" id="PTHR34982:SF1">
    <property type="entry name" value="FLAGELLAR ASSEMBLY PROTEIN FLIH"/>
    <property type="match status" value="1"/>
</dbReference>
<protein>
    <submittedName>
        <fullName evidence="10">Flagellar biosynthesis/type III secretory pathway protein</fullName>
    </submittedName>
</protein>
<dbReference type="PANTHER" id="PTHR34982">
    <property type="entry name" value="YOP PROTEINS TRANSLOCATION PROTEIN L"/>
    <property type="match status" value="1"/>
</dbReference>
<dbReference type="KEGG" id="hor:Hore_16870"/>
<sequence length="262" mass="29579">MSKVIKSSRIIGEYRIKDVRHGDKDKKNSRMAKSGEKNRETSAVEKELNSRKKEIMEKTIAEANQRKEDIISKAEEEAENILYDARQKAEELTEKGYEEGFNKGHEQGYEEGYETALNNLQSLISTIEKSVTETEAELNKEVDRLPGEIIKLAVRIAEKIVNTRIELEPGVINPIVKGMLDGITRAEEVYIKINPGMFEYLDEEDIKSGFNRQKIKILPDDSLKPGDCTVETELGGKDGLIETKLELVEKELLKGAGIHEGD</sequence>
<feature type="domain" description="Flagellar assembly protein FliH/Type III secretion system HrpE" evidence="9">
    <location>
        <begin position="121"/>
        <end position="246"/>
    </location>
</feature>
<evidence type="ECO:0000259" key="9">
    <source>
        <dbReference type="Pfam" id="PF02108"/>
    </source>
</evidence>
<dbReference type="AlphaFoldDB" id="B8CYR8"/>
<dbReference type="GO" id="GO:0044781">
    <property type="term" value="P:bacterial-type flagellum organization"/>
    <property type="evidence" value="ECO:0007669"/>
    <property type="project" value="UniProtKB-KW"/>
</dbReference>
<reference evidence="10 11" key="1">
    <citation type="journal article" date="2009" name="PLoS ONE">
        <title>Genome analysis of the anaerobic thermohalophilic bacterium Halothermothrix orenii.</title>
        <authorList>
            <person name="Mavromatis K."/>
            <person name="Ivanova N."/>
            <person name="Anderson I."/>
            <person name="Lykidis A."/>
            <person name="Hooper S.D."/>
            <person name="Sun H."/>
            <person name="Kunin V."/>
            <person name="Lapidus A."/>
            <person name="Hugenholtz P."/>
            <person name="Patel B."/>
            <person name="Kyrpides N.C."/>
        </authorList>
    </citation>
    <scope>NUCLEOTIDE SEQUENCE [LARGE SCALE GENOMIC DNA]</scope>
    <source>
        <strain evidence="11">H 168 / OCM 544 / DSM 9562</strain>
    </source>
</reference>
<keyword evidence="4" id="KW-1005">Bacterial flagellum biogenesis</keyword>
<keyword evidence="11" id="KW-1185">Reference proteome</keyword>
<comment type="function">
    <text evidence="1">Needed for flagellar regrowth and assembly.</text>
</comment>
<dbReference type="OrthoDB" id="2375163at2"/>
<keyword evidence="3" id="KW-0813">Transport</keyword>
<evidence type="ECO:0000256" key="5">
    <source>
        <dbReference type="ARBA" id="ARBA00022927"/>
    </source>
</evidence>
<keyword evidence="10" id="KW-0282">Flagellum</keyword>
<evidence type="ECO:0000256" key="7">
    <source>
        <dbReference type="SAM" id="Coils"/>
    </source>
</evidence>
<dbReference type="STRING" id="373903.Hore_16870"/>
<evidence type="ECO:0000256" key="1">
    <source>
        <dbReference type="ARBA" id="ARBA00003041"/>
    </source>
</evidence>
<comment type="similarity">
    <text evidence="2">Belongs to the FliH family.</text>
</comment>
<organism evidence="10 11">
    <name type="scientific">Halothermothrix orenii (strain H 168 / OCM 544 / DSM 9562)</name>
    <dbReference type="NCBI Taxonomy" id="373903"/>
    <lineage>
        <taxon>Bacteria</taxon>
        <taxon>Bacillati</taxon>
        <taxon>Bacillota</taxon>
        <taxon>Clostridia</taxon>
        <taxon>Halanaerobiales</taxon>
        <taxon>Halothermotrichaceae</taxon>
        <taxon>Halothermothrix</taxon>
    </lineage>
</organism>
<dbReference type="InterPro" id="IPR018035">
    <property type="entry name" value="Flagellar_FliH/T3SS_HrpE"/>
</dbReference>
<evidence type="ECO:0000256" key="8">
    <source>
        <dbReference type="SAM" id="MobiDB-lite"/>
    </source>
</evidence>
<accession>B8CYR8</accession>
<keyword evidence="7" id="KW-0175">Coiled coil</keyword>
<dbReference type="Pfam" id="PF02108">
    <property type="entry name" value="FliH"/>
    <property type="match status" value="1"/>
</dbReference>
<keyword evidence="10" id="KW-0966">Cell projection</keyword>
<evidence type="ECO:0000256" key="6">
    <source>
        <dbReference type="ARBA" id="ARBA00023225"/>
    </source>
</evidence>
<dbReference type="EMBL" id="CP001098">
    <property type="protein sequence ID" value="ACL70437.1"/>
    <property type="molecule type" value="Genomic_DNA"/>
</dbReference>
<feature type="coiled-coil region" evidence="7">
    <location>
        <begin position="53"/>
        <end position="137"/>
    </location>
</feature>
<keyword evidence="6" id="KW-1006">Bacterial flagellum protein export</keyword>